<feature type="chain" id="PRO_5003984518" description="SCP domain-containing protein" evidence="2">
    <location>
        <begin position="23"/>
        <end position="205"/>
    </location>
</feature>
<dbReference type="EMBL" id="CP004025">
    <property type="protein sequence ID" value="AGC48982.1"/>
    <property type="molecule type" value="Genomic_DNA"/>
</dbReference>
<dbReference type="PATRIC" id="fig|1278073.3.peg.7843"/>
<dbReference type="eggNOG" id="COG2340">
    <property type="taxonomic scope" value="Bacteria"/>
</dbReference>
<dbReference type="KEGG" id="msd:MYSTI_07710"/>
<dbReference type="HOGENOM" id="CLU_035730_8_3_7"/>
<accession>L7UN49</accession>
<dbReference type="Proteomes" id="UP000011131">
    <property type="component" value="Chromosome"/>
</dbReference>
<proteinExistence type="predicted"/>
<evidence type="ECO:0000256" key="2">
    <source>
        <dbReference type="SAM" id="SignalP"/>
    </source>
</evidence>
<dbReference type="InterPro" id="IPR018244">
    <property type="entry name" value="Allrgn_V5/Tpx1_CS"/>
</dbReference>
<dbReference type="PRINTS" id="PR00837">
    <property type="entry name" value="V5TPXLIKE"/>
</dbReference>
<sequence length="205" mass="22218">MNRSFVRQLLALGLLVPWLSTGCDSGDSPEEDPPSGDAGIPDGGTGTPDGGESLSQFARDMLDGHNATRAAAKPVPSPALTPVTWDTNAENVAKAYAAKCEFKHNTDRGNLGENLYAATPDSKTTRAVVEGWSSEINDYTYATNACAQNKMCGHYTQIVWRNTKRIGCATQVCTKNSPWGAQWPTWQLWVCNYAPPGNYVGERPY</sequence>
<dbReference type="OrthoDB" id="9794228at2"/>
<dbReference type="AlphaFoldDB" id="L7UN49"/>
<gene>
    <name evidence="4" type="ordered locus">MYSTI_07710</name>
</gene>
<dbReference type="SUPFAM" id="SSF55797">
    <property type="entry name" value="PR-1-like"/>
    <property type="match status" value="1"/>
</dbReference>
<dbReference type="PROSITE" id="PS51257">
    <property type="entry name" value="PROKAR_LIPOPROTEIN"/>
    <property type="match status" value="1"/>
</dbReference>
<reference evidence="4 5" key="1">
    <citation type="journal article" date="2013" name="Genome Announc.">
        <title>Complete genome sequence of Myxococcus stipitatus strain DSM 14675, a fruiting myxobacterium.</title>
        <authorList>
            <person name="Huntley S."/>
            <person name="Kneip S."/>
            <person name="Treuner-Lange A."/>
            <person name="Sogaard-Andersen L."/>
        </authorList>
    </citation>
    <scope>NUCLEOTIDE SEQUENCE [LARGE SCALE GENOMIC DNA]</scope>
    <source>
        <strain evidence="5">DSM 14675 / JCM 12634 / Mx s8</strain>
    </source>
</reference>
<dbReference type="PROSITE" id="PS01009">
    <property type="entry name" value="CRISP_1"/>
    <property type="match status" value="1"/>
</dbReference>
<dbReference type="STRING" id="1278073.MYSTI_07710"/>
<dbReference type="Pfam" id="PF00188">
    <property type="entry name" value="CAP"/>
    <property type="match status" value="1"/>
</dbReference>
<feature type="domain" description="SCP" evidence="3">
    <location>
        <begin position="56"/>
        <end position="201"/>
    </location>
</feature>
<dbReference type="SMART" id="SM00198">
    <property type="entry name" value="SCP"/>
    <property type="match status" value="1"/>
</dbReference>
<evidence type="ECO:0000259" key="3">
    <source>
        <dbReference type="SMART" id="SM00198"/>
    </source>
</evidence>
<dbReference type="InterPro" id="IPR035940">
    <property type="entry name" value="CAP_sf"/>
</dbReference>
<evidence type="ECO:0000313" key="5">
    <source>
        <dbReference type="Proteomes" id="UP000011131"/>
    </source>
</evidence>
<feature type="signal peptide" evidence="2">
    <location>
        <begin position="1"/>
        <end position="22"/>
    </location>
</feature>
<dbReference type="RefSeq" id="WP_015353235.1">
    <property type="nucleotide sequence ID" value="NC_020126.1"/>
</dbReference>
<dbReference type="InterPro" id="IPR001283">
    <property type="entry name" value="CRISP-related"/>
</dbReference>
<dbReference type="PANTHER" id="PTHR10334">
    <property type="entry name" value="CYSTEINE-RICH SECRETORY PROTEIN-RELATED"/>
    <property type="match status" value="1"/>
</dbReference>
<dbReference type="GO" id="GO:0005576">
    <property type="term" value="C:extracellular region"/>
    <property type="evidence" value="ECO:0007669"/>
    <property type="project" value="InterPro"/>
</dbReference>
<organism evidence="4 5">
    <name type="scientific">Myxococcus stipitatus (strain DSM 14675 / JCM 12634 / Mx s8)</name>
    <dbReference type="NCBI Taxonomy" id="1278073"/>
    <lineage>
        <taxon>Bacteria</taxon>
        <taxon>Pseudomonadati</taxon>
        <taxon>Myxococcota</taxon>
        <taxon>Myxococcia</taxon>
        <taxon>Myxococcales</taxon>
        <taxon>Cystobacterineae</taxon>
        <taxon>Myxococcaceae</taxon>
        <taxon>Myxococcus</taxon>
    </lineage>
</organism>
<keyword evidence="5" id="KW-1185">Reference proteome</keyword>
<name>L7UN49_MYXSD</name>
<protein>
    <recommendedName>
        <fullName evidence="3">SCP domain-containing protein</fullName>
    </recommendedName>
</protein>
<feature type="region of interest" description="Disordered" evidence="1">
    <location>
        <begin position="23"/>
        <end position="55"/>
    </location>
</feature>
<evidence type="ECO:0000313" key="4">
    <source>
        <dbReference type="EMBL" id="AGC48982.1"/>
    </source>
</evidence>
<evidence type="ECO:0000256" key="1">
    <source>
        <dbReference type="SAM" id="MobiDB-lite"/>
    </source>
</evidence>
<dbReference type="InterPro" id="IPR014044">
    <property type="entry name" value="CAP_dom"/>
</dbReference>
<keyword evidence="2" id="KW-0732">Signal</keyword>
<dbReference type="Gene3D" id="3.40.33.10">
    <property type="entry name" value="CAP"/>
    <property type="match status" value="1"/>
</dbReference>